<dbReference type="EMBL" id="ATFE01000013">
    <property type="protein sequence ID" value="EPF28102.1"/>
    <property type="molecule type" value="Genomic_DNA"/>
</dbReference>
<reference evidence="1 2" key="1">
    <citation type="submission" date="2013-04" db="EMBL/GenBank/DDBJ databases">
        <title>The Genome Sequence of Treponema medium ATCC 700293.</title>
        <authorList>
            <consortium name="The Broad Institute Genomics Platform"/>
            <person name="Earl A."/>
            <person name="Ward D."/>
            <person name="Feldgarden M."/>
            <person name="Gevers D."/>
            <person name="Leonetti C."/>
            <person name="Blanton J.M."/>
            <person name="Dewhirst F.E."/>
            <person name="Izard J."/>
            <person name="Walker B."/>
            <person name="Young S."/>
            <person name="Zeng Q."/>
            <person name="Gargeya S."/>
            <person name="Fitzgerald M."/>
            <person name="Haas B."/>
            <person name="Abouelleil A."/>
            <person name="Allen A.W."/>
            <person name="Alvarado L."/>
            <person name="Arachchi H.M."/>
            <person name="Berlin A.M."/>
            <person name="Chapman S.B."/>
            <person name="Gainer-Dewar J."/>
            <person name="Goldberg J."/>
            <person name="Griggs A."/>
            <person name="Gujja S."/>
            <person name="Hansen M."/>
            <person name="Howarth C."/>
            <person name="Imamovic A."/>
            <person name="Ireland A."/>
            <person name="Larimer J."/>
            <person name="McCowan C."/>
            <person name="Murphy C."/>
            <person name="Pearson M."/>
            <person name="Poon T.W."/>
            <person name="Priest M."/>
            <person name="Roberts A."/>
            <person name="Saif S."/>
            <person name="Shea T."/>
            <person name="Sisk P."/>
            <person name="Sykes S."/>
            <person name="Wortman J."/>
            <person name="Nusbaum C."/>
            <person name="Birren B."/>
        </authorList>
    </citation>
    <scope>NUCLEOTIDE SEQUENCE [LARGE SCALE GENOMIC DNA]</scope>
    <source>
        <strain evidence="1 2">ATCC 700293</strain>
    </source>
</reference>
<comment type="caution">
    <text evidence="1">The sequence shown here is derived from an EMBL/GenBank/DDBJ whole genome shotgun (WGS) entry which is preliminary data.</text>
</comment>
<name>A0AA87NQD8_TREMD</name>
<gene>
    <name evidence="1" type="ORF">HMPREF9195_01793</name>
</gene>
<protein>
    <submittedName>
        <fullName evidence="1">Uncharacterized protein</fullName>
    </submittedName>
</protein>
<evidence type="ECO:0000313" key="2">
    <source>
        <dbReference type="Proteomes" id="UP000014634"/>
    </source>
</evidence>
<dbReference type="RefSeq" id="WP_016523726.1">
    <property type="nucleotide sequence ID" value="NZ_KE332517.1"/>
</dbReference>
<organism evidence="1 2">
    <name type="scientific">Treponema medium ATCC 700293</name>
    <dbReference type="NCBI Taxonomy" id="1125700"/>
    <lineage>
        <taxon>Bacteria</taxon>
        <taxon>Pseudomonadati</taxon>
        <taxon>Spirochaetota</taxon>
        <taxon>Spirochaetia</taxon>
        <taxon>Spirochaetales</taxon>
        <taxon>Treponemataceae</taxon>
        <taxon>Treponema</taxon>
    </lineage>
</organism>
<dbReference type="AlphaFoldDB" id="A0AA87NQD8"/>
<sequence length="87" mass="9645">MIRAAAGTTTRTTASSVFGTTTTPTTGTTILASVWQVQKLTFMSIFEREFLLGKNVAAADRMSVVLHSIEFFIRKTRSAQMYKDVHL</sequence>
<dbReference type="Proteomes" id="UP000014634">
    <property type="component" value="Unassembled WGS sequence"/>
</dbReference>
<proteinExistence type="predicted"/>
<evidence type="ECO:0000313" key="1">
    <source>
        <dbReference type="EMBL" id="EPF28102.1"/>
    </source>
</evidence>
<accession>A0AA87NQD8</accession>